<name>A0A9X0BRE3_9EURO</name>
<protein>
    <submittedName>
        <fullName evidence="1">Uncharacterized protein</fullName>
    </submittedName>
</protein>
<comment type="caution">
    <text evidence="1">The sequence shown here is derived from an EMBL/GenBank/DDBJ whole genome shotgun (WGS) entry which is preliminary data.</text>
</comment>
<sequence length="183" mass="20975">MEPSSQSDTASQRVFSIPEILGIIFAQNTGNEDGTPSHHSDLLRWALVNSRWYSEAIPLLWARPRSSLAVIMANVKPTRRQYHANYVSWALVLYISRFEKDAFAENGVLHGLVFPKLTGIFASIHIPKHHYLRRHFPSGALHVQRRVGQFEEEINLDFVLRPISVSHLWPHLTLKLYSLIAMI</sequence>
<dbReference type="OrthoDB" id="2305901at2759"/>
<gene>
    <name evidence="1" type="ORF">N7530_004975</name>
</gene>
<accession>A0A9X0BRE3</accession>
<dbReference type="EMBL" id="JAPWDO010000003">
    <property type="protein sequence ID" value="KAJ5479466.1"/>
    <property type="molecule type" value="Genomic_DNA"/>
</dbReference>
<keyword evidence="2" id="KW-1185">Reference proteome</keyword>
<dbReference type="Proteomes" id="UP001147760">
    <property type="component" value="Unassembled WGS sequence"/>
</dbReference>
<organism evidence="1 2">
    <name type="scientific">Penicillium desertorum</name>
    <dbReference type="NCBI Taxonomy" id="1303715"/>
    <lineage>
        <taxon>Eukaryota</taxon>
        <taxon>Fungi</taxon>
        <taxon>Dikarya</taxon>
        <taxon>Ascomycota</taxon>
        <taxon>Pezizomycotina</taxon>
        <taxon>Eurotiomycetes</taxon>
        <taxon>Eurotiomycetidae</taxon>
        <taxon>Eurotiales</taxon>
        <taxon>Aspergillaceae</taxon>
        <taxon>Penicillium</taxon>
    </lineage>
</organism>
<reference evidence="1" key="1">
    <citation type="submission" date="2022-12" db="EMBL/GenBank/DDBJ databases">
        <authorList>
            <person name="Petersen C."/>
        </authorList>
    </citation>
    <scope>NUCLEOTIDE SEQUENCE</scope>
    <source>
        <strain evidence="1">IBT 17660</strain>
    </source>
</reference>
<reference evidence="1" key="2">
    <citation type="journal article" date="2023" name="IMA Fungus">
        <title>Comparative genomic study of the Penicillium genus elucidates a diverse pangenome and 15 lateral gene transfer events.</title>
        <authorList>
            <person name="Petersen C."/>
            <person name="Sorensen T."/>
            <person name="Nielsen M.R."/>
            <person name="Sondergaard T.E."/>
            <person name="Sorensen J.L."/>
            <person name="Fitzpatrick D.A."/>
            <person name="Frisvad J.C."/>
            <person name="Nielsen K.L."/>
        </authorList>
    </citation>
    <scope>NUCLEOTIDE SEQUENCE</scope>
    <source>
        <strain evidence="1">IBT 17660</strain>
    </source>
</reference>
<dbReference type="AlphaFoldDB" id="A0A9X0BRE3"/>
<proteinExistence type="predicted"/>
<evidence type="ECO:0000313" key="1">
    <source>
        <dbReference type="EMBL" id="KAJ5479466.1"/>
    </source>
</evidence>
<evidence type="ECO:0000313" key="2">
    <source>
        <dbReference type="Proteomes" id="UP001147760"/>
    </source>
</evidence>